<sequence length="275" mass="29831">MKLLVLLLALVLRRRDGGWPAWLVREDRHRRFLAALAPASGVPGWWLAVALPALLAALLFAWFDGLLGALATLLLGTPLLLWLIGVDSEFRHLDNLLVRGRMNDREALAAGAAEAFEHPAGACDGDWFDGLCGRVLERAALLFAVVFWLTVLGFGAAVLLVLNRAWLRRDPDAGDWARSLDAALCWIPARLTVLALALVGHFGAVTAAAAGRLWRLDDGRELLGAVAAAAVARETEGRDSPFQHGVDRLEALQGLLLRALAVWLIFAALWVLLPD</sequence>
<dbReference type="RefSeq" id="WP_204426855.1">
    <property type="nucleotide sequence ID" value="NZ_ARXL01000066.1"/>
</dbReference>
<keyword evidence="1" id="KW-1133">Transmembrane helix</keyword>
<feature type="transmembrane region" description="Helical" evidence="1">
    <location>
        <begin position="183"/>
        <end position="210"/>
    </location>
</feature>
<protein>
    <recommendedName>
        <fullName evidence="4">Regulatory signaling modulator protein AmpE</fullName>
    </recommendedName>
</protein>
<evidence type="ECO:0000313" key="2">
    <source>
        <dbReference type="EMBL" id="MCC4308127.1"/>
    </source>
</evidence>
<feature type="transmembrane region" description="Helical" evidence="1">
    <location>
        <begin position="139"/>
        <end position="162"/>
    </location>
</feature>
<organism evidence="2 3">
    <name type="scientific">Alloalcanivorax marinus</name>
    <dbReference type="NCBI Taxonomy" id="1177169"/>
    <lineage>
        <taxon>Bacteria</taxon>
        <taxon>Pseudomonadati</taxon>
        <taxon>Pseudomonadota</taxon>
        <taxon>Gammaproteobacteria</taxon>
        <taxon>Oceanospirillales</taxon>
        <taxon>Alcanivoracaceae</taxon>
        <taxon>Alloalcanivorax</taxon>
    </lineage>
</organism>
<dbReference type="PANTHER" id="PTHR38684">
    <property type="entry name" value="PROTEIN AMPE"/>
    <property type="match status" value="1"/>
</dbReference>
<evidence type="ECO:0000256" key="1">
    <source>
        <dbReference type="SAM" id="Phobius"/>
    </source>
</evidence>
<comment type="caution">
    <text evidence="2">The sequence shown here is derived from an EMBL/GenBank/DDBJ whole genome shotgun (WGS) entry which is preliminary data.</text>
</comment>
<name>A0A9Q3UJJ1_9GAMM</name>
<keyword evidence="1" id="KW-0472">Membrane</keyword>
<dbReference type="GO" id="GO:0005886">
    <property type="term" value="C:plasma membrane"/>
    <property type="evidence" value="ECO:0007669"/>
    <property type="project" value="TreeGrafter"/>
</dbReference>
<gene>
    <name evidence="2" type="ORF">LL252_06035</name>
</gene>
<dbReference type="InterPro" id="IPR052966">
    <property type="entry name" value="Beta-lactamase_Reg"/>
</dbReference>
<keyword evidence="3" id="KW-1185">Reference proteome</keyword>
<dbReference type="EMBL" id="JAJGNA010000005">
    <property type="protein sequence ID" value="MCC4308127.1"/>
    <property type="molecule type" value="Genomic_DNA"/>
</dbReference>
<feature type="transmembrane region" description="Helical" evidence="1">
    <location>
        <begin position="67"/>
        <end position="85"/>
    </location>
</feature>
<dbReference type="Proteomes" id="UP001108027">
    <property type="component" value="Unassembled WGS sequence"/>
</dbReference>
<evidence type="ECO:0008006" key="4">
    <source>
        <dbReference type="Google" id="ProtNLM"/>
    </source>
</evidence>
<keyword evidence="1" id="KW-0812">Transmembrane</keyword>
<feature type="transmembrane region" description="Helical" evidence="1">
    <location>
        <begin position="255"/>
        <end position="273"/>
    </location>
</feature>
<feature type="transmembrane region" description="Helical" evidence="1">
    <location>
        <begin position="44"/>
        <end position="62"/>
    </location>
</feature>
<dbReference type="GO" id="GO:0046677">
    <property type="term" value="P:response to antibiotic"/>
    <property type="evidence" value="ECO:0007669"/>
    <property type="project" value="TreeGrafter"/>
</dbReference>
<evidence type="ECO:0000313" key="3">
    <source>
        <dbReference type="Proteomes" id="UP001108027"/>
    </source>
</evidence>
<proteinExistence type="predicted"/>
<dbReference type="PANTHER" id="PTHR38684:SF1">
    <property type="entry name" value="PROTEIN AMPE"/>
    <property type="match status" value="1"/>
</dbReference>
<accession>A0A9Q3UJJ1</accession>
<reference evidence="2" key="1">
    <citation type="submission" date="2021-10" db="EMBL/GenBank/DDBJ databases">
        <title>The diversity and Nitrogen Metabolism of Culturable Nitrate-Utilizing Bacteria Within the Oxygen Minimum Zone of the Changjiang (Yangtze River)Estuary.</title>
        <authorList>
            <person name="Zhang D."/>
            <person name="Zheng J."/>
            <person name="Liu S."/>
            <person name="He W."/>
        </authorList>
    </citation>
    <scope>NUCLEOTIDE SEQUENCE</scope>
    <source>
        <strain evidence="2">FXH-223</strain>
    </source>
</reference>
<dbReference type="AlphaFoldDB" id="A0A9Q3UJJ1"/>